<dbReference type="Proteomes" id="UP001178507">
    <property type="component" value="Unassembled WGS sequence"/>
</dbReference>
<dbReference type="SMART" id="SM00209">
    <property type="entry name" value="TSP1"/>
    <property type="match status" value="6"/>
</dbReference>
<keyword evidence="4" id="KW-0325">Glycoprotein</keyword>
<reference evidence="7" key="1">
    <citation type="submission" date="2023-08" db="EMBL/GenBank/DDBJ databases">
        <authorList>
            <person name="Chen Y."/>
            <person name="Shah S."/>
            <person name="Dougan E. K."/>
            <person name="Thang M."/>
            <person name="Chan C."/>
        </authorList>
    </citation>
    <scope>NUCLEOTIDE SEQUENCE</scope>
</reference>
<protein>
    <recommendedName>
        <fullName evidence="6">Spondin-like TSP1 domain-containing protein</fullName>
    </recommendedName>
</protein>
<keyword evidence="3" id="KW-1015">Disulfide bond</keyword>
<organism evidence="7 8">
    <name type="scientific">Effrenium voratum</name>
    <dbReference type="NCBI Taxonomy" id="2562239"/>
    <lineage>
        <taxon>Eukaryota</taxon>
        <taxon>Sar</taxon>
        <taxon>Alveolata</taxon>
        <taxon>Dinophyceae</taxon>
        <taxon>Suessiales</taxon>
        <taxon>Symbiodiniaceae</taxon>
        <taxon>Effrenium</taxon>
    </lineage>
</organism>
<feature type="region of interest" description="Disordered" evidence="5">
    <location>
        <begin position="436"/>
        <end position="455"/>
    </location>
</feature>
<evidence type="ECO:0000256" key="1">
    <source>
        <dbReference type="ARBA" id="ARBA00022729"/>
    </source>
</evidence>
<keyword evidence="2" id="KW-0677">Repeat</keyword>
<dbReference type="PANTHER" id="PTHR22906:SF21">
    <property type="entry name" value="SEMA DOMAIN-CONTAINING PROTEIN"/>
    <property type="match status" value="1"/>
</dbReference>
<evidence type="ECO:0000256" key="5">
    <source>
        <dbReference type="SAM" id="MobiDB-lite"/>
    </source>
</evidence>
<name>A0AA36MZS7_9DINO</name>
<dbReference type="SUPFAM" id="SSF82895">
    <property type="entry name" value="TSP-1 type 1 repeat"/>
    <property type="match status" value="6"/>
</dbReference>
<feature type="domain" description="Spondin-like TSP1" evidence="6">
    <location>
        <begin position="419"/>
        <end position="471"/>
    </location>
</feature>
<dbReference type="PANTHER" id="PTHR22906">
    <property type="entry name" value="PROPERDIN"/>
    <property type="match status" value="1"/>
</dbReference>
<dbReference type="Gene3D" id="2.20.100.10">
    <property type="entry name" value="Thrombospondin type-1 (TSP1) repeat"/>
    <property type="match status" value="6"/>
</dbReference>
<keyword evidence="1" id="KW-0732">Signal</keyword>
<dbReference type="Pfam" id="PF00090">
    <property type="entry name" value="TSP_1"/>
    <property type="match status" value="3"/>
</dbReference>
<evidence type="ECO:0000256" key="4">
    <source>
        <dbReference type="ARBA" id="ARBA00023180"/>
    </source>
</evidence>
<keyword evidence="8" id="KW-1185">Reference proteome</keyword>
<dbReference type="PROSITE" id="PS50092">
    <property type="entry name" value="TSP1"/>
    <property type="match status" value="6"/>
</dbReference>
<evidence type="ECO:0000256" key="2">
    <source>
        <dbReference type="ARBA" id="ARBA00022737"/>
    </source>
</evidence>
<evidence type="ECO:0000256" key="3">
    <source>
        <dbReference type="ARBA" id="ARBA00023157"/>
    </source>
</evidence>
<feature type="domain" description="Spondin-like TSP1" evidence="6">
    <location>
        <begin position="156"/>
        <end position="208"/>
    </location>
</feature>
<accession>A0AA36MZS7</accession>
<evidence type="ECO:0000313" key="8">
    <source>
        <dbReference type="Proteomes" id="UP001178507"/>
    </source>
</evidence>
<feature type="domain" description="Spondin-like TSP1" evidence="6">
    <location>
        <begin position="213"/>
        <end position="266"/>
    </location>
</feature>
<dbReference type="AlphaFoldDB" id="A0AA36MZS7"/>
<dbReference type="InterPro" id="IPR036383">
    <property type="entry name" value="TSP1_rpt_sf"/>
</dbReference>
<dbReference type="InterPro" id="IPR044004">
    <property type="entry name" value="TSP1_spondin_dom"/>
</dbReference>
<evidence type="ECO:0000259" key="6">
    <source>
        <dbReference type="Pfam" id="PF19028"/>
    </source>
</evidence>
<dbReference type="EMBL" id="CAUJNA010001879">
    <property type="protein sequence ID" value="CAJ1389451.1"/>
    <property type="molecule type" value="Genomic_DNA"/>
</dbReference>
<comment type="caution">
    <text evidence="7">The sequence shown here is derived from an EMBL/GenBank/DDBJ whole genome shotgun (WGS) entry which is preliminary data.</text>
</comment>
<sequence length="516" mass="56725">MELERKRKREAAQGLIAAMLDEDTASPPEEQVKKAPLQELRKEQETAAIKPDPSRCQARTWKGGQCSLRPCSEHRLCHSHERQLCSARGLAQGFVTAPLRATAVEPGASSEGRVPKAQGMESHSTGFGHEFLCHHLLKMVAPCGSGACYPSGNVDCQMSMWDEWSPCTARCGAGSKTRERRVISEALAGGHSCEGPLKMMESCQVGQCNIVDCRWGEWASWSDCSCECGGGTKRRTRAVMEAPRNGGASCQPQAMEEAFPCNTQPCGQGCVDGQWGAWGSWTECSATCASSYRSRSRNLDIQPSACGKAAGGPRDQFELCTDLPPCVQDTDCELHDWGQWSHCSCHCFGIRERNRYISHFATGNGKACKLAALKVIEPCNPGPIVPFNPDAPSGRRLLPAFNKLQAPPLDCQEKPPVNCELHLWDEWTRCSRDCGGGQRERSRTVKTAPKHGGQPCETDLTTVEPCNEQPCHQIHCEDCMWGAWSTWGACSKCGGQKYRHRSIAQMANHCYKIFDR</sequence>
<feature type="region of interest" description="Disordered" evidence="5">
    <location>
        <begin position="1"/>
        <end position="33"/>
    </location>
</feature>
<gene>
    <name evidence="7" type="ORF">EVOR1521_LOCUS15065</name>
</gene>
<dbReference type="InterPro" id="IPR052065">
    <property type="entry name" value="Compl_asym_regulator"/>
</dbReference>
<dbReference type="InterPro" id="IPR000884">
    <property type="entry name" value="TSP1_rpt"/>
</dbReference>
<evidence type="ECO:0000313" key="7">
    <source>
        <dbReference type="EMBL" id="CAJ1389451.1"/>
    </source>
</evidence>
<proteinExistence type="predicted"/>
<dbReference type="Pfam" id="PF19028">
    <property type="entry name" value="TSP1_spondin"/>
    <property type="match status" value="3"/>
</dbReference>